<organism evidence="2 3">
    <name type="scientific">Haliscomenobacter hydrossis (strain ATCC 27775 / DSM 1100 / LMG 10767 / O)</name>
    <dbReference type="NCBI Taxonomy" id="760192"/>
    <lineage>
        <taxon>Bacteria</taxon>
        <taxon>Pseudomonadati</taxon>
        <taxon>Bacteroidota</taxon>
        <taxon>Saprospiria</taxon>
        <taxon>Saprospirales</taxon>
        <taxon>Haliscomenobacteraceae</taxon>
        <taxon>Haliscomenobacter</taxon>
    </lineage>
</organism>
<dbReference type="OrthoDB" id="531718at2"/>
<dbReference type="KEGG" id="hhy:Halhy_2503"/>
<dbReference type="EMBL" id="CP002691">
    <property type="protein sequence ID" value="AEE50376.1"/>
    <property type="molecule type" value="Genomic_DNA"/>
</dbReference>
<keyword evidence="3" id="KW-1185">Reference proteome</keyword>
<evidence type="ECO:0000313" key="2">
    <source>
        <dbReference type="EMBL" id="AEE50376.1"/>
    </source>
</evidence>
<feature type="domain" description="DUF4394" evidence="1">
    <location>
        <begin position="49"/>
        <end position="291"/>
    </location>
</feature>
<name>F4KXK5_HALH1</name>
<dbReference type="RefSeq" id="WP_013764925.1">
    <property type="nucleotide sequence ID" value="NC_015510.1"/>
</dbReference>
<dbReference type="STRING" id="760192.Halhy_2503"/>
<evidence type="ECO:0000259" key="1">
    <source>
        <dbReference type="Pfam" id="PF14339"/>
    </source>
</evidence>
<dbReference type="Proteomes" id="UP000008461">
    <property type="component" value="Chromosome"/>
</dbReference>
<dbReference type="HOGENOM" id="CLU_314908_0_0_10"/>
<dbReference type="Pfam" id="PF14339">
    <property type="entry name" value="DUF4394"/>
    <property type="match status" value="3"/>
</dbReference>
<feature type="domain" description="DUF4394" evidence="1">
    <location>
        <begin position="315"/>
        <end position="557"/>
    </location>
</feature>
<reference evidence="2 3" key="1">
    <citation type="journal article" date="2011" name="Stand. Genomic Sci.">
        <title>Complete genome sequence of Haliscomenobacter hydrossis type strain (O).</title>
        <authorList>
            <consortium name="US DOE Joint Genome Institute (JGI-PGF)"/>
            <person name="Daligault H."/>
            <person name="Lapidus A."/>
            <person name="Zeytun A."/>
            <person name="Nolan M."/>
            <person name="Lucas S."/>
            <person name="Del Rio T.G."/>
            <person name="Tice H."/>
            <person name="Cheng J.F."/>
            <person name="Tapia R."/>
            <person name="Han C."/>
            <person name="Goodwin L."/>
            <person name="Pitluck S."/>
            <person name="Liolios K."/>
            <person name="Pagani I."/>
            <person name="Ivanova N."/>
            <person name="Huntemann M."/>
            <person name="Mavromatis K."/>
            <person name="Mikhailova N."/>
            <person name="Pati A."/>
            <person name="Chen A."/>
            <person name="Palaniappan K."/>
            <person name="Land M."/>
            <person name="Hauser L."/>
            <person name="Brambilla E.M."/>
            <person name="Rohde M."/>
            <person name="Verbarg S."/>
            <person name="Goker M."/>
            <person name="Bristow J."/>
            <person name="Eisen J.A."/>
            <person name="Markowitz V."/>
            <person name="Hugenholtz P."/>
            <person name="Kyrpides N.C."/>
            <person name="Klenk H.P."/>
            <person name="Woyke T."/>
        </authorList>
    </citation>
    <scope>NUCLEOTIDE SEQUENCE [LARGE SCALE GENOMIC DNA]</scope>
    <source>
        <strain evidence="3">ATCC 27775 / DSM 1100 / LMG 10767 / O</strain>
    </source>
</reference>
<dbReference type="InterPro" id="IPR025507">
    <property type="entry name" value="DUF4394"/>
</dbReference>
<dbReference type="NCBIfam" id="TIGR04183">
    <property type="entry name" value="Por_Secre_tail"/>
    <property type="match status" value="1"/>
</dbReference>
<dbReference type="eggNOG" id="COG3291">
    <property type="taxonomic scope" value="Bacteria"/>
</dbReference>
<evidence type="ECO:0000313" key="3">
    <source>
        <dbReference type="Proteomes" id="UP000008461"/>
    </source>
</evidence>
<reference key="2">
    <citation type="submission" date="2011-04" db="EMBL/GenBank/DDBJ databases">
        <title>Complete sequence of chromosome of Haliscomenobacter hydrossis DSM 1100.</title>
        <authorList>
            <consortium name="US DOE Joint Genome Institute (JGI-PGF)"/>
            <person name="Lucas S."/>
            <person name="Han J."/>
            <person name="Lapidus A."/>
            <person name="Bruce D."/>
            <person name="Goodwin L."/>
            <person name="Pitluck S."/>
            <person name="Peters L."/>
            <person name="Kyrpides N."/>
            <person name="Mavromatis K."/>
            <person name="Ivanova N."/>
            <person name="Ovchinnikova G."/>
            <person name="Pagani I."/>
            <person name="Daligault H."/>
            <person name="Detter J.C."/>
            <person name="Han C."/>
            <person name="Land M."/>
            <person name="Hauser L."/>
            <person name="Markowitz V."/>
            <person name="Cheng J.-F."/>
            <person name="Hugenholtz P."/>
            <person name="Woyke T."/>
            <person name="Wu D."/>
            <person name="Verbarg S."/>
            <person name="Frueling A."/>
            <person name="Brambilla E."/>
            <person name="Klenk H.-P."/>
            <person name="Eisen J.A."/>
        </authorList>
    </citation>
    <scope>NUCLEOTIDE SEQUENCE</scope>
    <source>
        <strain>DSM 1100</strain>
    </source>
</reference>
<gene>
    <name evidence="2" type="ordered locus">Halhy_2503</name>
</gene>
<protein>
    <recommendedName>
        <fullName evidence="1">DUF4394 domain-containing protein</fullName>
    </recommendedName>
</protein>
<sequence length="928" mass="96083">MMTVSTISLQTYQGSQAALRLLFLLLSLTFLWLNHTLQAQTIYGLSGNTLVTFDANSPALILSTTTVTGISAGQSIVGLDARPATGELYAMGYNASNGETRLYTINPGTGMASAIGAAAITLQANLGKISFDFNPTVDRIRVIGSNNANYRLHPMTGALVATDGNLSFATGDANAGKNPSIGACAYTNSYIGASATTLYNYDDSLNVLTTQIPPNNGVLNTIGVSGIVLNLLDPTLDMDIYFDAATNTNKAFIVANLVGSLLDNFYSINLSTGATTLIGVVGLGVSLDDIAAKIDRNVPAMVSGKLVYGLTTNGNLITFDSDQPAVVRSSVAVTGVAAGQVVAGLDSRPATGELYAIGYNSTSGEARLYTIIPSTGVATAIGAAPVMLGVGLGKISFDFNPTVDRIRVTSSSNANFRLHPTTGAIAFTDGNLAFAAGDANAGKNPSLGAGAYTNSYIGATSTTLYNYDDSLNILTTQNPPNNGVLNTVGASGLVLNLVDPSADLDIFFDEASSTNIALLSVNTLTQVTDQLFKVNLSSGVASLVGAIGLGIGLTDIAVAIDRTVPAQVTGQLIYALATNNNLLTIDSDLPRTIRTAVAVTGVAAGQTLVGMDVRPATGELYALGYNASNGESQLYTINTTTAVATTVGTASVQLSLGTGNNVGFDFNPTVDRIRVIAANNANYRLHPVTGAIAFTDGNLAFAAGDVNVGKNPAVGTGAYTNSFNTATTTTLYTIDDSLAVLLTQIPPNNGTLNTIGVLGVGLNLADLSTDLDIYYNFATSSNLAFLVANTGNSTFDGLFTLNLTTGLASTTGTIGNGIAIRDIAIAIDSLVTVGTRDMVRRNANQLSVYPNPMIEQTNISFELPVAARTKVLVADVSGRQIAVIMDQQTGSGKHLVNWNRDNALAPGFYFIQLYVDGTLQGLAKVIAK</sequence>
<dbReference type="InterPro" id="IPR026444">
    <property type="entry name" value="Secre_tail"/>
</dbReference>
<proteinExistence type="predicted"/>
<dbReference type="AlphaFoldDB" id="F4KXK5"/>
<feature type="domain" description="DUF4394" evidence="1">
    <location>
        <begin position="581"/>
        <end position="824"/>
    </location>
</feature>
<accession>F4KXK5</accession>